<dbReference type="AlphaFoldDB" id="S9UFP9"/>
<comment type="caution">
    <text evidence="1">The sequence shown here is derived from an EMBL/GenBank/DDBJ whole genome shotgun (WGS) entry which is preliminary data.</text>
</comment>
<dbReference type="InterPro" id="IPR009218">
    <property type="entry name" value="HD_phosphohydro"/>
</dbReference>
<evidence type="ECO:0000313" key="2">
    <source>
        <dbReference type="Proteomes" id="UP000015354"/>
    </source>
</evidence>
<dbReference type="EMBL" id="ATMH01004389">
    <property type="protein sequence ID" value="EPY29632.1"/>
    <property type="molecule type" value="Genomic_DNA"/>
</dbReference>
<dbReference type="PANTHER" id="PTHR21174:SF0">
    <property type="entry name" value="HD PHOSPHOHYDROLASE FAMILY PROTEIN-RELATED"/>
    <property type="match status" value="1"/>
</dbReference>
<dbReference type="OrthoDB" id="330671at2759"/>
<dbReference type="PROSITE" id="PS51257">
    <property type="entry name" value="PROKAR_LIPOPROTEIN"/>
    <property type="match status" value="1"/>
</dbReference>
<evidence type="ECO:0000313" key="1">
    <source>
        <dbReference type="EMBL" id="EPY29632.1"/>
    </source>
</evidence>
<dbReference type="Proteomes" id="UP000015354">
    <property type="component" value="Unassembled WGS sequence"/>
</dbReference>
<dbReference type="PANTHER" id="PTHR21174">
    <property type="match status" value="1"/>
</dbReference>
<dbReference type="SUPFAM" id="SSF109604">
    <property type="entry name" value="HD-domain/PDEase-like"/>
    <property type="match status" value="1"/>
</dbReference>
<accession>S9UFP9</accession>
<sequence length="285" mass="32128">MTLSLPRVEQRWHFCCDRLCGAGTGATAACHALFNRYIALPYAEPQRHYHTMHHLEAMFAALDEYLHANGTTRPAPPQDEVLVVVLATLFHDAVYDPARATNEEDSVALFEQFWQEAREVPTAVRSASAEGLLWSSEGAAPHVEREVVRYIAATKSHLSVPPRQTLTLEGATGDDSGGRLTRLADCIAQSPADDMLHVFLDMDLQVLGGEPERYAQYADQIRQEYEPVVGADAYNTNRCLFLSSFLERPMWFKTPYFFYTYEQRARENVKRERETLAAAAKAVRS</sequence>
<protein>
    <submittedName>
        <fullName evidence="1">Uncharacterized protein</fullName>
    </submittedName>
</protein>
<proteinExistence type="predicted"/>
<keyword evidence="2" id="KW-1185">Reference proteome</keyword>
<dbReference type="PIRSF" id="PIRSF035170">
    <property type="entry name" value="HD_phosphohydro"/>
    <property type="match status" value="1"/>
</dbReference>
<organism evidence="1 2">
    <name type="scientific">Strigomonas culicis</name>
    <dbReference type="NCBI Taxonomy" id="28005"/>
    <lineage>
        <taxon>Eukaryota</taxon>
        <taxon>Discoba</taxon>
        <taxon>Euglenozoa</taxon>
        <taxon>Kinetoplastea</taxon>
        <taxon>Metakinetoplastina</taxon>
        <taxon>Trypanosomatida</taxon>
        <taxon>Trypanosomatidae</taxon>
        <taxon>Strigomonadinae</taxon>
        <taxon>Strigomonas</taxon>
    </lineage>
</organism>
<gene>
    <name evidence="1" type="ORF">STCU_04389</name>
</gene>
<reference evidence="1 2" key="1">
    <citation type="journal article" date="2013" name="PLoS ONE">
        <title>Predicting the Proteins of Angomonas deanei, Strigomonas culicis and Their Respective Endosymbionts Reveals New Aspects of the Trypanosomatidae Family.</title>
        <authorList>
            <person name="Motta M.C."/>
            <person name="Martins A.C."/>
            <person name="de Souza S.S."/>
            <person name="Catta-Preta C.M."/>
            <person name="Silva R."/>
            <person name="Klein C.C."/>
            <person name="de Almeida L.G."/>
            <person name="de Lima Cunha O."/>
            <person name="Ciapina L.P."/>
            <person name="Brocchi M."/>
            <person name="Colabardini A.C."/>
            <person name="de Araujo Lima B."/>
            <person name="Machado C.R."/>
            <person name="de Almeida Soares C.M."/>
            <person name="Probst C.M."/>
            <person name="de Menezes C.B."/>
            <person name="Thompson C.E."/>
            <person name="Bartholomeu D.C."/>
            <person name="Gradia D.F."/>
            <person name="Pavoni D.P."/>
            <person name="Grisard E.C."/>
            <person name="Fantinatti-Garboggini F."/>
            <person name="Marchini F.K."/>
            <person name="Rodrigues-Luiz G.F."/>
            <person name="Wagner G."/>
            <person name="Goldman G.H."/>
            <person name="Fietto J.L."/>
            <person name="Elias M.C."/>
            <person name="Goldman M.H."/>
            <person name="Sagot M.F."/>
            <person name="Pereira M."/>
            <person name="Stoco P.H."/>
            <person name="de Mendonca-Neto R.P."/>
            <person name="Teixeira S.M."/>
            <person name="Maciel T.E."/>
            <person name="de Oliveira Mendes T.A."/>
            <person name="Urmenyi T.P."/>
            <person name="de Souza W."/>
            <person name="Schenkman S."/>
            <person name="de Vasconcelos A.T."/>
        </authorList>
    </citation>
    <scope>NUCLEOTIDE SEQUENCE [LARGE SCALE GENOMIC DNA]</scope>
</reference>
<name>S9UFP9_9TRYP</name>